<dbReference type="OMA" id="TIVPNCP"/>
<feature type="transmembrane region" description="Helical" evidence="5">
    <location>
        <begin position="174"/>
        <end position="195"/>
    </location>
</feature>
<protein>
    <recommendedName>
        <fullName evidence="6">Major facilitator superfamily (MFS) profile domain-containing protein</fullName>
    </recommendedName>
</protein>
<dbReference type="CDD" id="cd17316">
    <property type="entry name" value="MFS_SV2_like"/>
    <property type="match status" value="1"/>
</dbReference>
<keyword evidence="3 5" id="KW-1133">Transmembrane helix</keyword>
<organism evidence="7 8">
    <name type="scientific">Saitoella complicata (strain BCRC 22490 / CBS 7301 / JCM 7358 / NBRC 10748 / NRRL Y-17804)</name>
    <dbReference type="NCBI Taxonomy" id="698492"/>
    <lineage>
        <taxon>Eukaryota</taxon>
        <taxon>Fungi</taxon>
        <taxon>Dikarya</taxon>
        <taxon>Ascomycota</taxon>
        <taxon>Taphrinomycotina</taxon>
        <taxon>Taphrinomycotina incertae sedis</taxon>
        <taxon>Saitoella</taxon>
    </lineage>
</organism>
<feature type="transmembrane region" description="Helical" evidence="5">
    <location>
        <begin position="118"/>
        <end position="136"/>
    </location>
</feature>
<dbReference type="InterPro" id="IPR020846">
    <property type="entry name" value="MFS_dom"/>
</dbReference>
<dbReference type="SUPFAM" id="SSF103473">
    <property type="entry name" value="MFS general substrate transporter"/>
    <property type="match status" value="1"/>
</dbReference>
<feature type="transmembrane region" description="Helical" evidence="5">
    <location>
        <begin position="263"/>
        <end position="283"/>
    </location>
</feature>
<sequence>MPIKEKIKSHFTTYETSIDENGLEHRRPAPREKIINPLTLVRKLTLMNWVYFLMGWMAWTMDGYDFHTVSLSVSKLAVYYDTPRARISQSITLTLLFRSVGAAIFGIAGDLYGRKYPLFINMLIIAVLQVGTAYAHTFETFLAVRALFGIAMGGVWGLAASMSLENLPVECRGLFSGVLQQGYALGYLIASIFNLTIVPNCPHPFRALFYIGAALTALVGFLRLLFPESKQFLEAKAQGRQGGHAKASMREARVQVRVHWRRCVYAVVLMAGFNFMSHSRYVLDPEYPTGVKKY</sequence>
<evidence type="ECO:0000256" key="3">
    <source>
        <dbReference type="ARBA" id="ARBA00022989"/>
    </source>
</evidence>
<dbReference type="InterPro" id="IPR036259">
    <property type="entry name" value="MFS_trans_sf"/>
</dbReference>
<feature type="transmembrane region" description="Helical" evidence="5">
    <location>
        <begin position="91"/>
        <end position="111"/>
    </location>
</feature>
<feature type="transmembrane region" description="Helical" evidence="5">
    <location>
        <begin position="142"/>
        <end position="162"/>
    </location>
</feature>
<dbReference type="InterPro" id="IPR005828">
    <property type="entry name" value="MFS_sugar_transport-like"/>
</dbReference>
<proteinExistence type="predicted"/>
<reference evidence="7 8" key="1">
    <citation type="journal article" date="2011" name="J. Gen. Appl. Microbiol.">
        <title>Draft genome sequencing of the enigmatic yeast Saitoella complicata.</title>
        <authorList>
            <person name="Nishida H."/>
            <person name="Hamamoto M."/>
            <person name="Sugiyama J."/>
        </authorList>
    </citation>
    <scope>NUCLEOTIDE SEQUENCE [LARGE SCALE GENOMIC DNA]</scope>
    <source>
        <strain evidence="7 8">NRRL Y-17804</strain>
    </source>
</reference>
<dbReference type="STRING" id="698492.A0A0E9NNY1"/>
<evidence type="ECO:0000313" key="8">
    <source>
        <dbReference type="Proteomes" id="UP000033140"/>
    </source>
</evidence>
<keyword evidence="2 5" id="KW-0812">Transmembrane</keyword>
<feature type="domain" description="Major facilitator superfamily (MFS) profile" evidence="6">
    <location>
        <begin position="51"/>
        <end position="294"/>
    </location>
</feature>
<dbReference type="GO" id="GO:0046943">
    <property type="term" value="F:carboxylic acid transmembrane transporter activity"/>
    <property type="evidence" value="ECO:0007669"/>
    <property type="project" value="TreeGrafter"/>
</dbReference>
<reference evidence="7 8" key="2">
    <citation type="journal article" date="2014" name="J. Gen. Appl. Microbiol.">
        <title>The early diverging ascomycetous budding yeast Saitoella complicata has three histone deacetylases belonging to the Clr6, Hos2, and Rpd3 lineages.</title>
        <authorList>
            <person name="Nishida H."/>
            <person name="Matsumoto T."/>
            <person name="Kondo S."/>
            <person name="Hamamoto M."/>
            <person name="Yoshikawa H."/>
        </authorList>
    </citation>
    <scope>NUCLEOTIDE SEQUENCE [LARGE SCALE GENOMIC DNA]</scope>
    <source>
        <strain evidence="7 8">NRRL Y-17804</strain>
    </source>
</reference>
<reference evidence="7 8" key="3">
    <citation type="journal article" date="2015" name="Genome Announc.">
        <title>Draft Genome Sequence of the Archiascomycetous Yeast Saitoella complicata.</title>
        <authorList>
            <person name="Yamauchi K."/>
            <person name="Kondo S."/>
            <person name="Hamamoto M."/>
            <person name="Takahashi Y."/>
            <person name="Ogura Y."/>
            <person name="Hayashi T."/>
            <person name="Nishida H."/>
        </authorList>
    </citation>
    <scope>NUCLEOTIDE SEQUENCE [LARGE SCALE GENOMIC DNA]</scope>
    <source>
        <strain evidence="7 8">NRRL Y-17804</strain>
    </source>
</reference>
<dbReference type="Gene3D" id="1.20.1250.20">
    <property type="entry name" value="MFS general substrate transporter like domains"/>
    <property type="match status" value="1"/>
</dbReference>
<dbReference type="PROSITE" id="PS50850">
    <property type="entry name" value="MFS"/>
    <property type="match status" value="1"/>
</dbReference>
<evidence type="ECO:0000313" key="7">
    <source>
        <dbReference type="EMBL" id="GAO51376.1"/>
    </source>
</evidence>
<evidence type="ECO:0000256" key="4">
    <source>
        <dbReference type="ARBA" id="ARBA00023136"/>
    </source>
</evidence>
<dbReference type="PANTHER" id="PTHR23508:SF10">
    <property type="entry name" value="CARBOXYLIC ACID TRANSPORTER PROTEIN HOMOLOG"/>
    <property type="match status" value="1"/>
</dbReference>
<dbReference type="AlphaFoldDB" id="A0A0E9NNY1"/>
<dbReference type="GO" id="GO:0005886">
    <property type="term" value="C:plasma membrane"/>
    <property type="evidence" value="ECO:0007669"/>
    <property type="project" value="TreeGrafter"/>
</dbReference>
<feature type="transmembrane region" description="Helical" evidence="5">
    <location>
        <begin position="207"/>
        <end position="226"/>
    </location>
</feature>
<evidence type="ECO:0000256" key="2">
    <source>
        <dbReference type="ARBA" id="ARBA00022692"/>
    </source>
</evidence>
<accession>A0A0E9NNY1</accession>
<dbReference type="PANTHER" id="PTHR23508">
    <property type="entry name" value="CARBOXYLIC ACID TRANSPORTER PROTEIN HOMOLOG"/>
    <property type="match status" value="1"/>
</dbReference>
<evidence type="ECO:0000259" key="6">
    <source>
        <dbReference type="PROSITE" id="PS50850"/>
    </source>
</evidence>
<evidence type="ECO:0000256" key="1">
    <source>
        <dbReference type="ARBA" id="ARBA00004141"/>
    </source>
</evidence>
<comment type="subcellular location">
    <subcellularLocation>
        <location evidence="1">Membrane</location>
        <topology evidence="1">Multi-pass membrane protein</topology>
    </subcellularLocation>
</comment>
<dbReference type="EMBL" id="BACD03000045">
    <property type="protein sequence ID" value="GAO51376.1"/>
    <property type="molecule type" value="Genomic_DNA"/>
</dbReference>
<gene>
    <name evidence="7" type="ORF">G7K_5478-t1</name>
</gene>
<feature type="transmembrane region" description="Helical" evidence="5">
    <location>
        <begin position="40"/>
        <end position="59"/>
    </location>
</feature>
<keyword evidence="4 5" id="KW-0472">Membrane</keyword>
<dbReference type="Proteomes" id="UP000033140">
    <property type="component" value="Unassembled WGS sequence"/>
</dbReference>
<evidence type="ECO:0000256" key="5">
    <source>
        <dbReference type="SAM" id="Phobius"/>
    </source>
</evidence>
<dbReference type="Pfam" id="PF00083">
    <property type="entry name" value="Sugar_tr"/>
    <property type="match status" value="1"/>
</dbReference>
<keyword evidence="8" id="KW-1185">Reference proteome</keyword>
<comment type="caution">
    <text evidence="7">The sequence shown here is derived from an EMBL/GenBank/DDBJ whole genome shotgun (WGS) entry which is preliminary data.</text>
</comment>
<name>A0A0E9NNY1_SAICN</name>